<dbReference type="Gramene" id="KZM98612">
    <property type="protein sequence ID" value="KZM98612"/>
    <property type="gene ID" value="DCAR_014026"/>
</dbReference>
<dbReference type="GO" id="GO:0008270">
    <property type="term" value="F:zinc ion binding"/>
    <property type="evidence" value="ECO:0007669"/>
    <property type="project" value="UniProtKB-KW"/>
</dbReference>
<protein>
    <recommendedName>
        <fullName evidence="11">SBP-type domain-containing protein</fullName>
    </recommendedName>
</protein>
<keyword evidence="2" id="KW-0479">Metal-binding</keyword>
<accession>A0A162AAZ3</accession>
<organism evidence="12">
    <name type="scientific">Daucus carota subsp. sativus</name>
    <name type="common">Carrot</name>
    <dbReference type="NCBI Taxonomy" id="79200"/>
    <lineage>
        <taxon>Eukaryota</taxon>
        <taxon>Viridiplantae</taxon>
        <taxon>Streptophyta</taxon>
        <taxon>Embryophyta</taxon>
        <taxon>Tracheophyta</taxon>
        <taxon>Spermatophyta</taxon>
        <taxon>Magnoliopsida</taxon>
        <taxon>eudicotyledons</taxon>
        <taxon>Gunneridae</taxon>
        <taxon>Pentapetalae</taxon>
        <taxon>asterids</taxon>
        <taxon>campanulids</taxon>
        <taxon>Apiales</taxon>
        <taxon>Apiaceae</taxon>
        <taxon>Apioideae</taxon>
        <taxon>Scandiceae</taxon>
        <taxon>Daucinae</taxon>
        <taxon>Daucus</taxon>
        <taxon>Daucus sect. Daucus</taxon>
    </lineage>
</organism>
<evidence type="ECO:0000256" key="5">
    <source>
        <dbReference type="ARBA" id="ARBA00023015"/>
    </source>
</evidence>
<evidence type="ECO:0000313" key="12">
    <source>
        <dbReference type="EMBL" id="KZM98612.1"/>
    </source>
</evidence>
<comment type="caution">
    <text evidence="12">The sequence shown here is derived from an EMBL/GenBank/DDBJ whole genome shotgun (WGS) entry which is preliminary data.</text>
</comment>
<evidence type="ECO:0000256" key="3">
    <source>
        <dbReference type="ARBA" id="ARBA00022771"/>
    </source>
</evidence>
<gene>
    <name evidence="12" type="ORF">DCAR_014026</name>
</gene>
<dbReference type="Gene3D" id="4.10.1100.10">
    <property type="entry name" value="Transcription factor, SBP-box domain"/>
    <property type="match status" value="1"/>
</dbReference>
<dbReference type="PROSITE" id="PS51141">
    <property type="entry name" value="ZF_SBP"/>
    <property type="match status" value="1"/>
</dbReference>
<dbReference type="GO" id="GO:0005634">
    <property type="term" value="C:nucleus"/>
    <property type="evidence" value="ECO:0007669"/>
    <property type="project" value="UniProtKB-SubCell"/>
</dbReference>
<proteinExistence type="predicted"/>
<evidence type="ECO:0000256" key="1">
    <source>
        <dbReference type="ARBA" id="ARBA00004123"/>
    </source>
</evidence>
<dbReference type="InterPro" id="IPR004333">
    <property type="entry name" value="SBP_dom"/>
</dbReference>
<evidence type="ECO:0000256" key="7">
    <source>
        <dbReference type="ARBA" id="ARBA00023163"/>
    </source>
</evidence>
<evidence type="ECO:0000256" key="4">
    <source>
        <dbReference type="ARBA" id="ARBA00022833"/>
    </source>
</evidence>
<dbReference type="EMBL" id="LNRQ01000004">
    <property type="protein sequence ID" value="KZM98612.1"/>
    <property type="molecule type" value="Genomic_DNA"/>
</dbReference>
<comment type="subcellular location">
    <subcellularLocation>
        <location evidence="1">Nucleus</location>
    </subcellularLocation>
</comment>
<dbReference type="InterPro" id="IPR044817">
    <property type="entry name" value="SBP-like"/>
</dbReference>
<feature type="domain" description="SBP-type" evidence="11">
    <location>
        <begin position="174"/>
        <end position="251"/>
    </location>
</feature>
<keyword evidence="5" id="KW-0805">Transcription regulation</keyword>
<keyword evidence="3 10" id="KW-0863">Zinc-finger</keyword>
<evidence type="ECO:0000256" key="8">
    <source>
        <dbReference type="ARBA" id="ARBA00023242"/>
    </source>
</evidence>
<evidence type="ECO:0000256" key="6">
    <source>
        <dbReference type="ARBA" id="ARBA00023125"/>
    </source>
</evidence>
<keyword evidence="8" id="KW-0539">Nucleus</keyword>
<dbReference type="AlphaFoldDB" id="A0A162AAZ3"/>
<dbReference type="FunFam" id="4.10.1100.10:FF:000001">
    <property type="entry name" value="Squamosa promoter-binding-like protein 14"/>
    <property type="match status" value="1"/>
</dbReference>
<dbReference type="InterPro" id="IPR036893">
    <property type="entry name" value="SBP_sf"/>
</dbReference>
<sequence length="539" mass="59687">MESWSYVSGERGFVSEDSDVIARGRNGAMDWEFKSPFYGSHNNDNNVGLGSSSQEGIENMGILDLGHQETLRKSISNGSIKDALGTKLSGVRMFNSLAENAFWGEEEPSAKLPSSIMDFNSADSSLIDLKLGRFDDQRDVQKLPSSRVAPNIYSNDTVSVTGKRTRVGGLNSLTPYCQVYGCKKDLSSCKDYHKRHKVCEVHSKTPKVIVNGIEQRFCQQCSRFHLLVEFDDGKRSCRKRLAGHNERRRKPHAGIHSVRSRLYPTYNNVGRFQETTVSTSSFIRQDVLPGYLSQPQKLASNDYWSKHIKLEEADNYSSQSAITVAGGGFHPRSHFPSYGFDKHCLSTDRNGIYHMSESKSSKNSNLFRNASSGSETFTGFDSPLTVQALSGFPDSGRALSLLSSQSQTSSSHTSGILMAYPLIIPGSHEHYTVNQVSEKPLGLSPQVSKNEISNKFISSGMNSAENHLNRMITTSGSNAVVSYGIDGMFHGSNYINGGKEHLSCGDEPTIDMLQLSSQLQRVEDQRQSLHEKPRNDSFL</sequence>
<keyword evidence="6" id="KW-0238">DNA-binding</keyword>
<comment type="function">
    <text evidence="9">Probable transcriptional factor. Binds to the promoter of the SQUAMOSA gene.</text>
</comment>
<dbReference type="GO" id="GO:0003677">
    <property type="term" value="F:DNA binding"/>
    <property type="evidence" value="ECO:0007669"/>
    <property type="project" value="UniProtKB-KW"/>
</dbReference>
<keyword evidence="4" id="KW-0862">Zinc</keyword>
<reference evidence="12" key="1">
    <citation type="journal article" date="2016" name="Nat. Genet.">
        <title>A high-quality carrot genome assembly provides new insights into carotenoid accumulation and asterid genome evolution.</title>
        <authorList>
            <person name="Iorizzo M."/>
            <person name="Ellison S."/>
            <person name="Senalik D."/>
            <person name="Zeng P."/>
            <person name="Satapoomin P."/>
            <person name="Huang J."/>
            <person name="Bowman M."/>
            <person name="Iovene M."/>
            <person name="Sanseverino W."/>
            <person name="Cavagnaro P."/>
            <person name="Yildiz M."/>
            <person name="Macko-Podgorni A."/>
            <person name="Moranska E."/>
            <person name="Grzebelus E."/>
            <person name="Grzebelus D."/>
            <person name="Ashrafi H."/>
            <person name="Zheng Z."/>
            <person name="Cheng S."/>
            <person name="Spooner D."/>
            <person name="Van Deynze A."/>
            <person name="Simon P."/>
        </authorList>
    </citation>
    <scope>NUCLEOTIDE SEQUENCE [LARGE SCALE GENOMIC DNA]</scope>
    <source>
        <tissue evidence="12">Leaf</tissue>
    </source>
</reference>
<evidence type="ECO:0000256" key="2">
    <source>
        <dbReference type="ARBA" id="ARBA00022723"/>
    </source>
</evidence>
<evidence type="ECO:0000256" key="9">
    <source>
        <dbReference type="ARBA" id="ARBA00056472"/>
    </source>
</evidence>
<dbReference type="STRING" id="79200.A0A162AAZ3"/>
<keyword evidence="7" id="KW-0804">Transcription</keyword>
<name>A0A162AAZ3_DAUCS</name>
<dbReference type="PANTHER" id="PTHR31251">
    <property type="entry name" value="SQUAMOSA PROMOTER-BINDING-LIKE PROTEIN 4"/>
    <property type="match status" value="1"/>
</dbReference>
<dbReference type="OMA" id="GTRFRGT"/>
<evidence type="ECO:0000256" key="10">
    <source>
        <dbReference type="PROSITE-ProRule" id="PRU00470"/>
    </source>
</evidence>
<dbReference type="PANTHER" id="PTHR31251:SF160">
    <property type="entry name" value="SBP-TYPE DOMAIN-CONTAINING PROTEIN"/>
    <property type="match status" value="1"/>
</dbReference>
<dbReference type="Pfam" id="PF03110">
    <property type="entry name" value="SBP"/>
    <property type="match status" value="1"/>
</dbReference>
<dbReference type="SUPFAM" id="SSF103612">
    <property type="entry name" value="SBT domain"/>
    <property type="match status" value="1"/>
</dbReference>
<evidence type="ECO:0000259" key="11">
    <source>
        <dbReference type="PROSITE" id="PS51141"/>
    </source>
</evidence>
<dbReference type="OrthoDB" id="514967at2759"/>